<evidence type="ECO:0000256" key="7">
    <source>
        <dbReference type="PROSITE-ProRule" id="PRU00230"/>
    </source>
</evidence>
<evidence type="ECO:0000256" key="5">
    <source>
        <dbReference type="ARBA" id="ARBA00022737"/>
    </source>
</evidence>
<feature type="compositionally biased region" description="Low complexity" evidence="8">
    <location>
        <begin position="839"/>
        <end position="848"/>
    </location>
</feature>
<dbReference type="Pfam" id="PF00093">
    <property type="entry name" value="VWC"/>
    <property type="match status" value="2"/>
</dbReference>
<organism evidence="11 12">
    <name type="scientific">Petrolisthes cinctipes</name>
    <name type="common">Flat porcelain crab</name>
    <dbReference type="NCBI Taxonomy" id="88211"/>
    <lineage>
        <taxon>Eukaryota</taxon>
        <taxon>Metazoa</taxon>
        <taxon>Ecdysozoa</taxon>
        <taxon>Arthropoda</taxon>
        <taxon>Crustacea</taxon>
        <taxon>Multicrustacea</taxon>
        <taxon>Malacostraca</taxon>
        <taxon>Eumalacostraca</taxon>
        <taxon>Eucarida</taxon>
        <taxon>Decapoda</taxon>
        <taxon>Pleocyemata</taxon>
        <taxon>Anomura</taxon>
        <taxon>Galatheoidea</taxon>
        <taxon>Porcellanidae</taxon>
        <taxon>Petrolisthes</taxon>
    </lineage>
</organism>
<dbReference type="PROSITE" id="PS50184">
    <property type="entry name" value="VWFC_2"/>
    <property type="match status" value="2"/>
</dbReference>
<dbReference type="PANTHER" id="PTHR46526">
    <property type="entry name" value="CHORDIN"/>
    <property type="match status" value="1"/>
</dbReference>
<dbReference type="PIRSF" id="PIRSF002496">
    <property type="entry name" value="Chordin"/>
    <property type="match status" value="1"/>
</dbReference>
<comment type="caution">
    <text evidence="11">The sequence shown here is derived from an EMBL/GenBank/DDBJ whole genome shotgun (WGS) entry which is preliminary data.</text>
</comment>
<feature type="region of interest" description="Disordered" evidence="8">
    <location>
        <begin position="836"/>
        <end position="881"/>
    </location>
</feature>
<protein>
    <recommendedName>
        <fullName evidence="13">Chordin</fullName>
    </recommendedName>
</protein>
<feature type="domain" description="VWFC" evidence="9">
    <location>
        <begin position="772"/>
        <end position="836"/>
    </location>
</feature>
<comment type="similarity">
    <text evidence="2">Belongs to the chordin family.</text>
</comment>
<dbReference type="SMART" id="SM00214">
    <property type="entry name" value="VWC"/>
    <property type="match status" value="3"/>
</dbReference>
<evidence type="ECO:0000256" key="6">
    <source>
        <dbReference type="ARBA" id="ARBA00023180"/>
    </source>
</evidence>
<keyword evidence="5" id="KW-0677">Repeat</keyword>
<dbReference type="InterPro" id="IPR052278">
    <property type="entry name" value="Chordin-like_regulators"/>
</dbReference>
<sequence length="881" mass="95787">MRMGTKLVVLWLDISGQGDENGKDYMARLLGGDAGVVEELSGRDFAVLLNGRTSKSPMTTRRVATGRLFLRRRALHFSFLLEDGVPHPSSVQFLSDDGDILEELEPQTSPYEATNNRVCGTWTRLPRDYRTLLMEEKMWVALSPSDSAEEEDVISGQVARYVGVDSEVFSALLVPSPIPPSPLSSPSLSGGGTAIISVDRQTDSLHISLVFNGIFASGENSNVTVQLQLYPERAVEPVTDTIILSKVFSDVNRAQVRTTLGERSLIRLTRGQVTMKLWSPNARHLELVGSIMPRATCNVFSAVLTPPSPQILDGSSVPSPNSAGWALVTLENDGTFQYEIEVEGGIGGAVRLETLQRRRPRVVEDLTLDLVDGRANGTYQRPTYRDLDALLRGRIQVVVGPAGGDQVLSGTLSPVAVTEALKSPHPTLLSSSEVGMAATVWMAVDSACVTHYDVQVGGAGLWVDRSAGVNWEPAWNLMLREEDHIWDPRHDMNSLLLEEQVEGWEVFAHSTHLSRVSLSRLGAGVSHMDLHLLSLTNSSTKLHTLTGKVEGVRVPVDCQLGSELPHSVGEPPQCGTGPCVLLEEADTPVVANTCFDTDMRVLEDGTSWPSPLDPCRMCMCSRGTITCQDMVCHTLDCPVPTTPPGKCCPVCPGGTNDVAGVEDRMCELNKQKHHLGSKWHPFLAPKGFDKCVSCSCVLDSRGSPIVNCSRFPCPPLPCGPDEMDHPEDACCPICLPFSAARPPPPTASPGMVNEGAVEVSREEHREMILRQGGCLKNNLVKENGVEWHPRMISFGLNPCVTCKCKDGNITCASHQCPTLRCQEIVQDPQECCPRCETNSSTLSRLSSSSRHRPQSTRQRGRKPFKKGSRGGGGGRRMLNSG</sequence>
<dbReference type="InterPro" id="IPR016353">
    <property type="entry name" value="Chordin"/>
</dbReference>
<dbReference type="Proteomes" id="UP001286313">
    <property type="component" value="Unassembled WGS sequence"/>
</dbReference>
<comment type="subcellular location">
    <subcellularLocation>
        <location evidence="1">Secreted</location>
    </subcellularLocation>
</comment>
<dbReference type="InterPro" id="IPR001007">
    <property type="entry name" value="VWF_dom"/>
</dbReference>
<dbReference type="AlphaFoldDB" id="A0AAE1FUL4"/>
<dbReference type="Gene3D" id="6.20.200.20">
    <property type="match status" value="2"/>
</dbReference>
<dbReference type="PROSITE" id="PS50933">
    <property type="entry name" value="CHRD"/>
    <property type="match status" value="2"/>
</dbReference>
<evidence type="ECO:0000256" key="3">
    <source>
        <dbReference type="ARBA" id="ARBA00022473"/>
    </source>
</evidence>
<evidence type="ECO:0000313" key="12">
    <source>
        <dbReference type="Proteomes" id="UP001286313"/>
    </source>
</evidence>
<evidence type="ECO:0008006" key="13">
    <source>
        <dbReference type="Google" id="ProtNLM"/>
    </source>
</evidence>
<dbReference type="EMBL" id="JAWQEG010001437">
    <property type="protein sequence ID" value="KAK3879467.1"/>
    <property type="molecule type" value="Genomic_DNA"/>
</dbReference>
<name>A0AAE1FUL4_PETCI</name>
<dbReference type="GO" id="GO:0005615">
    <property type="term" value="C:extracellular space"/>
    <property type="evidence" value="ECO:0007669"/>
    <property type="project" value="TreeGrafter"/>
</dbReference>
<evidence type="ECO:0000256" key="8">
    <source>
        <dbReference type="SAM" id="MobiDB-lite"/>
    </source>
</evidence>
<proteinExistence type="inferred from homology"/>
<reference evidence="11" key="1">
    <citation type="submission" date="2023-10" db="EMBL/GenBank/DDBJ databases">
        <title>Genome assemblies of two species of porcelain crab, Petrolisthes cinctipes and Petrolisthes manimaculis (Anomura: Porcellanidae).</title>
        <authorList>
            <person name="Angst P."/>
        </authorList>
    </citation>
    <scope>NUCLEOTIDE SEQUENCE</scope>
    <source>
        <strain evidence="11">PB745_01</strain>
        <tissue evidence="11">Gill</tissue>
    </source>
</reference>
<dbReference type="SUPFAM" id="SSF57603">
    <property type="entry name" value="FnI-like domain"/>
    <property type="match status" value="3"/>
</dbReference>
<dbReference type="GO" id="GO:0048731">
    <property type="term" value="P:system development"/>
    <property type="evidence" value="ECO:0007669"/>
    <property type="project" value="UniProtKB-ARBA"/>
</dbReference>
<feature type="domain" description="VWFC" evidence="9">
    <location>
        <begin position="592"/>
        <end position="652"/>
    </location>
</feature>
<evidence type="ECO:0000256" key="4">
    <source>
        <dbReference type="ARBA" id="ARBA00022525"/>
    </source>
</evidence>
<dbReference type="PROSITE" id="PS01208">
    <property type="entry name" value="VWFC_1"/>
    <property type="match status" value="3"/>
</dbReference>
<dbReference type="InterPro" id="IPR010895">
    <property type="entry name" value="CHRD"/>
</dbReference>
<feature type="domain" description="CHRD" evidence="10">
    <location>
        <begin position="165"/>
        <end position="296"/>
    </location>
</feature>
<dbReference type="GO" id="GO:0009953">
    <property type="term" value="P:dorsal/ventral pattern formation"/>
    <property type="evidence" value="ECO:0007669"/>
    <property type="project" value="TreeGrafter"/>
</dbReference>
<dbReference type="PANTHER" id="PTHR46526:SF1">
    <property type="entry name" value="CHORDIN"/>
    <property type="match status" value="1"/>
</dbReference>
<evidence type="ECO:0000259" key="10">
    <source>
        <dbReference type="PROSITE" id="PS50933"/>
    </source>
</evidence>
<gene>
    <name evidence="11" type="ORF">Pcinc_015961</name>
</gene>
<evidence type="ECO:0000256" key="2">
    <source>
        <dbReference type="ARBA" id="ARBA00007156"/>
    </source>
</evidence>
<evidence type="ECO:0000313" key="11">
    <source>
        <dbReference type="EMBL" id="KAK3879467.1"/>
    </source>
</evidence>
<keyword evidence="4" id="KW-0964">Secreted</keyword>
<evidence type="ECO:0000259" key="9">
    <source>
        <dbReference type="PROSITE" id="PS50184"/>
    </source>
</evidence>
<keyword evidence="6" id="KW-0325">Glycoprotein</keyword>
<evidence type="ECO:0000256" key="1">
    <source>
        <dbReference type="ARBA" id="ARBA00004613"/>
    </source>
</evidence>
<dbReference type="GO" id="GO:0030514">
    <property type="term" value="P:negative regulation of BMP signaling pathway"/>
    <property type="evidence" value="ECO:0007669"/>
    <property type="project" value="TreeGrafter"/>
</dbReference>
<accession>A0AAE1FUL4</accession>
<keyword evidence="12" id="KW-1185">Reference proteome</keyword>
<feature type="compositionally biased region" description="Basic residues" evidence="8">
    <location>
        <begin position="849"/>
        <end position="868"/>
    </location>
</feature>
<keyword evidence="3 7" id="KW-0217">Developmental protein</keyword>
<dbReference type="GO" id="GO:0036122">
    <property type="term" value="F:BMP binding"/>
    <property type="evidence" value="ECO:0007669"/>
    <property type="project" value="TreeGrafter"/>
</dbReference>
<feature type="domain" description="CHRD" evidence="10">
    <location>
        <begin position="41"/>
        <end position="163"/>
    </location>
</feature>